<evidence type="ECO:0008006" key="3">
    <source>
        <dbReference type="Google" id="ProtNLM"/>
    </source>
</evidence>
<dbReference type="AlphaFoldDB" id="A0A0M1VSC9"/>
<gene>
    <name evidence="1" type="ORF">FSCG_00236</name>
</gene>
<organism evidence="1 2">
    <name type="scientific">Fusobacterium vincentii 4_1_13</name>
    <dbReference type="NCBI Taxonomy" id="469606"/>
    <lineage>
        <taxon>Bacteria</taxon>
        <taxon>Fusobacteriati</taxon>
        <taxon>Fusobacteriota</taxon>
        <taxon>Fusobacteriia</taxon>
        <taxon>Fusobacteriales</taxon>
        <taxon>Fusobacteriaceae</taxon>
        <taxon>Fusobacterium</taxon>
    </lineage>
</organism>
<proteinExistence type="predicted"/>
<evidence type="ECO:0000313" key="1">
    <source>
        <dbReference type="EMBL" id="EEO39523.1"/>
    </source>
</evidence>
<sequence>MYVAITGKGKSRVVQFCEQHRIAKTNKKKTIVIKTIGNYETLLKENPNIILELKEEAKRLTEEKKKNISKNTLFRFGHSLVYSLWNEIGLSEILGKNLSKTLFSLVVYRLGSSYSTFLENRKTPFLNLESVSHSDFYKTLLELEKKEKDLIECFNKFFEKKVKREKKLAYYYSSTYKYNSYWKVLYGLPTLDVQEESETLNFEMALFFDSYGIPLSYKLFIKEKFSEKKLEEIKKTFKISKFILVSTKKSKVQNRSFISSILFENLDLEIQKEILKNTKWKVIEKDIKTDEVFERNKIINIDNNLKLYIYWSKKRAFKDYIEKNGRNGYLYLMTDDEFIEPHEISNIFQHTWNIEDKFKITDVEFSERHLHGHFTLCYICLCIIRYFQYLLGSNGKVFVPMIYANKAISNPMIFMEKKGNELFLNPIHLTNSYLKLSKILGLGEFSQEMSVEKFEKNTGLKINNIFTNFRKN</sequence>
<dbReference type="EMBL" id="ACDE02000013">
    <property type="protein sequence ID" value="EEO39523.1"/>
    <property type="molecule type" value="Genomic_DNA"/>
</dbReference>
<comment type="caution">
    <text evidence="1">The sequence shown here is derived from an EMBL/GenBank/DDBJ whole genome shotgun (WGS) entry which is preliminary data.</text>
</comment>
<evidence type="ECO:0000313" key="2">
    <source>
        <dbReference type="Proteomes" id="UP000004925"/>
    </source>
</evidence>
<dbReference type="eggNOG" id="COG5421">
    <property type="taxonomic scope" value="Bacteria"/>
</dbReference>
<protein>
    <recommendedName>
        <fullName evidence="3">Transposase</fullName>
    </recommendedName>
</protein>
<reference evidence="1 2" key="1">
    <citation type="submission" date="2011-10" db="EMBL/GenBank/DDBJ databases">
        <title>The Genome Sequence of Fusobacterium sp. 4_1_13.</title>
        <authorList>
            <consortium name="The Broad Institute Genome Sequencing Platform"/>
            <person name="Earl A."/>
            <person name="Ward D."/>
            <person name="Feldgarden M."/>
            <person name="Gevers D."/>
            <person name="Strauss J."/>
            <person name="Ambrose C."/>
            <person name="Allen-Vercoe E."/>
            <person name="Young S.K."/>
            <person name="Zeng Q."/>
            <person name="Gargeya S."/>
            <person name="Fitzgerald M."/>
            <person name="Haas B."/>
            <person name="Abouelleil A."/>
            <person name="Alvarado L."/>
            <person name="Arachchi H.M."/>
            <person name="Berlin A."/>
            <person name="Brown A."/>
            <person name="Chapman S.B."/>
            <person name="Chen Z."/>
            <person name="Dunbar C."/>
            <person name="Freedman E."/>
            <person name="Gearin G."/>
            <person name="Goldberg J."/>
            <person name="Griggs A."/>
            <person name="Gujja S."/>
            <person name="Heiman D."/>
            <person name="Howarth C."/>
            <person name="Larson L."/>
            <person name="Lui A."/>
            <person name="MacDonald P.J."/>
            <person name="Montmayeur A."/>
            <person name="Murphy C."/>
            <person name="Neiman D."/>
            <person name="Pearson M."/>
            <person name="Priest M."/>
            <person name="Roberts A."/>
            <person name="Saif S."/>
            <person name="Shea T."/>
            <person name="Shenoy N."/>
            <person name="Sisk P."/>
            <person name="Stolte C."/>
            <person name="Sykes S."/>
            <person name="Wortman J."/>
            <person name="Nusbaum C."/>
            <person name="Birren B."/>
        </authorList>
    </citation>
    <scope>NUCLEOTIDE SEQUENCE [LARGE SCALE GENOMIC DNA]</scope>
    <source>
        <strain evidence="1 2">4_1_13</strain>
    </source>
</reference>
<name>A0A0M1VSC9_FUSVC</name>
<dbReference type="RefSeq" id="WP_008797482.1">
    <property type="nucleotide sequence ID" value="NZ_KQ235735.1"/>
</dbReference>
<accession>A0A0M1VSC9</accession>
<dbReference type="HOGENOM" id="CLU_584947_0_0_0"/>
<dbReference type="Proteomes" id="UP000004925">
    <property type="component" value="Unassembled WGS sequence"/>
</dbReference>